<feature type="non-terminal residue" evidence="3">
    <location>
        <position position="186"/>
    </location>
</feature>
<evidence type="ECO:0000256" key="1">
    <source>
        <dbReference type="ARBA" id="ARBA00023125"/>
    </source>
</evidence>
<dbReference type="Proteomes" id="UP001497497">
    <property type="component" value="Unassembled WGS sequence"/>
</dbReference>
<dbReference type="GO" id="GO:0000978">
    <property type="term" value="F:RNA polymerase II cis-regulatory region sequence-specific DNA binding"/>
    <property type="evidence" value="ECO:0007669"/>
    <property type="project" value="TreeGrafter"/>
</dbReference>
<dbReference type="PANTHER" id="PTHR12619:SF21">
    <property type="entry name" value="RFX-TYPE WINGED-HELIX DOMAIN-CONTAINING PROTEIN"/>
    <property type="match status" value="1"/>
</dbReference>
<dbReference type="InterPro" id="IPR039779">
    <property type="entry name" value="RFX-like"/>
</dbReference>
<gene>
    <name evidence="3" type="ORF">GSLYS_00015238001</name>
</gene>
<dbReference type="InterPro" id="IPR036390">
    <property type="entry name" value="WH_DNA-bd_sf"/>
</dbReference>
<reference evidence="3 4" key="1">
    <citation type="submission" date="2024-04" db="EMBL/GenBank/DDBJ databases">
        <authorList>
            <consortium name="Genoscope - CEA"/>
            <person name="William W."/>
        </authorList>
    </citation>
    <scope>NUCLEOTIDE SEQUENCE [LARGE SCALE GENOMIC DNA]</scope>
</reference>
<sequence>MLYLQLPTEEAIDDNGEETNKIPSNSVAKRTDTALRWIRQNYVESHDTDSYVPKEEVYEQYREQCEADDNKLLSIADFGKAMKLVFPKITHRRLGQRGKSKYPFVKIIWWIQIKCYSAFVFININHLSLQKPCPDGNLYALSCQLVCEWASQLLSRQLTDIKSLSEYLISIGFSCGKTAAKFSLLS</sequence>
<dbReference type="InterPro" id="IPR003150">
    <property type="entry name" value="DNA-bd_RFX"/>
</dbReference>
<dbReference type="GO" id="GO:0000981">
    <property type="term" value="F:DNA-binding transcription factor activity, RNA polymerase II-specific"/>
    <property type="evidence" value="ECO:0007669"/>
    <property type="project" value="TreeGrafter"/>
</dbReference>
<dbReference type="SUPFAM" id="SSF46785">
    <property type="entry name" value="Winged helix' DNA-binding domain"/>
    <property type="match status" value="1"/>
</dbReference>
<keyword evidence="4" id="KW-1185">Reference proteome</keyword>
<dbReference type="FunFam" id="1.10.10.10:FF:000422">
    <property type="entry name" value="DNA-binding protein RFX7"/>
    <property type="match status" value="1"/>
</dbReference>
<dbReference type="AlphaFoldDB" id="A0AAV2I4M5"/>
<evidence type="ECO:0000259" key="2">
    <source>
        <dbReference type="PROSITE" id="PS51526"/>
    </source>
</evidence>
<name>A0AAV2I4M5_LYMST</name>
<protein>
    <recommendedName>
        <fullName evidence="2">RFX-type winged-helix domain-containing protein</fullName>
    </recommendedName>
</protein>
<keyword evidence="1" id="KW-0238">DNA-binding</keyword>
<dbReference type="InterPro" id="IPR036388">
    <property type="entry name" value="WH-like_DNA-bd_sf"/>
</dbReference>
<dbReference type="Gene3D" id="1.10.10.10">
    <property type="entry name" value="Winged helix-like DNA-binding domain superfamily/Winged helix DNA-binding domain"/>
    <property type="match status" value="1"/>
</dbReference>
<evidence type="ECO:0000313" key="4">
    <source>
        <dbReference type="Proteomes" id="UP001497497"/>
    </source>
</evidence>
<dbReference type="Pfam" id="PF02257">
    <property type="entry name" value="RFX_DNA_binding"/>
    <property type="match status" value="1"/>
</dbReference>
<organism evidence="3 4">
    <name type="scientific">Lymnaea stagnalis</name>
    <name type="common">Great pond snail</name>
    <name type="synonym">Helix stagnalis</name>
    <dbReference type="NCBI Taxonomy" id="6523"/>
    <lineage>
        <taxon>Eukaryota</taxon>
        <taxon>Metazoa</taxon>
        <taxon>Spiralia</taxon>
        <taxon>Lophotrochozoa</taxon>
        <taxon>Mollusca</taxon>
        <taxon>Gastropoda</taxon>
        <taxon>Heterobranchia</taxon>
        <taxon>Euthyneura</taxon>
        <taxon>Panpulmonata</taxon>
        <taxon>Hygrophila</taxon>
        <taxon>Lymnaeoidea</taxon>
        <taxon>Lymnaeidae</taxon>
        <taxon>Lymnaea</taxon>
    </lineage>
</organism>
<accession>A0AAV2I4M5</accession>
<comment type="caution">
    <text evidence="3">The sequence shown here is derived from an EMBL/GenBank/DDBJ whole genome shotgun (WGS) entry which is preliminary data.</text>
</comment>
<proteinExistence type="predicted"/>
<feature type="domain" description="RFX-type winged-helix" evidence="2">
    <location>
        <begin position="34"/>
        <end position="115"/>
    </location>
</feature>
<dbReference type="PROSITE" id="PS51526">
    <property type="entry name" value="RFX_DBD"/>
    <property type="match status" value="1"/>
</dbReference>
<evidence type="ECO:0000313" key="3">
    <source>
        <dbReference type="EMBL" id="CAL1541632.1"/>
    </source>
</evidence>
<dbReference type="PANTHER" id="PTHR12619">
    <property type="entry name" value="RFX TRANSCRIPTION FACTOR FAMILY"/>
    <property type="match status" value="1"/>
</dbReference>
<dbReference type="EMBL" id="CAXITT010000444">
    <property type="protein sequence ID" value="CAL1541632.1"/>
    <property type="molecule type" value="Genomic_DNA"/>
</dbReference>